<accession>A0ABV9T530</accession>
<dbReference type="GO" id="GO:0003852">
    <property type="term" value="F:2-isopropylmalate synthase activity"/>
    <property type="evidence" value="ECO:0007669"/>
    <property type="project" value="UniProtKB-EC"/>
</dbReference>
<protein>
    <recommendedName>
        <fullName evidence="3">2-isopropylmalate synthase</fullName>
        <ecNumber evidence="3">2.3.3.13</ecNumber>
    </recommendedName>
</protein>
<reference evidence="12" key="1">
    <citation type="journal article" date="2019" name="Int. J. Syst. Evol. Microbiol.">
        <title>The Global Catalogue of Microorganisms (GCM) 10K type strain sequencing project: providing services to taxonomists for standard genome sequencing and annotation.</title>
        <authorList>
            <consortium name="The Broad Institute Genomics Platform"/>
            <consortium name="The Broad Institute Genome Sequencing Center for Infectious Disease"/>
            <person name="Wu L."/>
            <person name="Ma J."/>
        </authorList>
    </citation>
    <scope>NUCLEOTIDE SEQUENCE [LARGE SCALE GENOMIC DNA]</scope>
    <source>
        <strain evidence="12">CGMCC 4.7466</strain>
    </source>
</reference>
<evidence type="ECO:0000313" key="11">
    <source>
        <dbReference type="EMBL" id="MFC4873724.1"/>
    </source>
</evidence>
<evidence type="ECO:0000256" key="8">
    <source>
        <dbReference type="ARBA" id="ARBA00023304"/>
    </source>
</evidence>
<dbReference type="Gene3D" id="3.20.20.70">
    <property type="entry name" value="Aldolase class I"/>
    <property type="match status" value="1"/>
</dbReference>
<evidence type="ECO:0000259" key="10">
    <source>
        <dbReference type="PROSITE" id="PS50991"/>
    </source>
</evidence>
<dbReference type="CDD" id="cd07940">
    <property type="entry name" value="DRE_TIM_IPMS"/>
    <property type="match status" value="1"/>
</dbReference>
<dbReference type="PANTHER" id="PTHR10277:SF9">
    <property type="entry name" value="2-ISOPROPYLMALATE SYNTHASE 1, CHLOROPLASTIC-RELATED"/>
    <property type="match status" value="1"/>
</dbReference>
<dbReference type="Pfam" id="PF22617">
    <property type="entry name" value="HCS_D2"/>
    <property type="match status" value="1"/>
</dbReference>
<gene>
    <name evidence="11" type="ORF">ACFPFU_18625</name>
</gene>
<dbReference type="EC" id="2.3.3.13" evidence="3"/>
<keyword evidence="11" id="KW-0012">Acyltransferase</keyword>
<evidence type="ECO:0000256" key="5">
    <source>
        <dbReference type="ARBA" id="ARBA00022605"/>
    </source>
</evidence>
<dbReference type="Proteomes" id="UP001595818">
    <property type="component" value="Unassembled WGS sequence"/>
</dbReference>
<keyword evidence="4" id="KW-0432">Leucine biosynthesis</keyword>
<name>A0ABV9T530_9BACT</name>
<dbReference type="NCBIfam" id="NF002086">
    <property type="entry name" value="PRK00915.1-3"/>
    <property type="match status" value="1"/>
</dbReference>
<dbReference type="SUPFAM" id="SSF51569">
    <property type="entry name" value="Aldolase"/>
    <property type="match status" value="1"/>
</dbReference>
<evidence type="ECO:0000256" key="1">
    <source>
        <dbReference type="ARBA" id="ARBA00004689"/>
    </source>
</evidence>
<dbReference type="InterPro" id="IPR054691">
    <property type="entry name" value="LeuA/HCS_post-cat"/>
</dbReference>
<feature type="domain" description="Pyruvate carboxyltransferase" evidence="10">
    <location>
        <begin position="6"/>
        <end position="267"/>
    </location>
</feature>
<keyword evidence="7" id="KW-0464">Manganese</keyword>
<evidence type="ECO:0000256" key="3">
    <source>
        <dbReference type="ARBA" id="ARBA00012973"/>
    </source>
</evidence>
<keyword evidence="5" id="KW-0028">Amino-acid biosynthesis</keyword>
<dbReference type="PROSITE" id="PS00816">
    <property type="entry name" value="AIPM_HOMOCIT_SYNTH_2"/>
    <property type="match status" value="1"/>
</dbReference>
<evidence type="ECO:0000256" key="7">
    <source>
        <dbReference type="ARBA" id="ARBA00023211"/>
    </source>
</evidence>
<comment type="pathway">
    <text evidence="1">Amino-acid biosynthesis; L-leucine biosynthesis; L-leucine from 3-methyl-2-oxobutanoate: step 1/4.</text>
</comment>
<dbReference type="EMBL" id="JBHSJJ010000012">
    <property type="protein sequence ID" value="MFC4873724.1"/>
    <property type="molecule type" value="Genomic_DNA"/>
</dbReference>
<dbReference type="InterPro" id="IPR002034">
    <property type="entry name" value="AIPM/Hcit_synth_CS"/>
</dbReference>
<comment type="similarity">
    <text evidence="2">Belongs to the alpha-IPM synthase/homocitrate synthase family. LeuA type 1 subfamily.</text>
</comment>
<sequence length="390" mass="42926">MDDNQVLIFDTTLRDGEQVPGCKLNTPQKIEIAQQLELLGVDVIEAGFPISSPGDFKSVIEISKNVQNAIICGLSRGVKKDIEVAAEALQYAKRPRIHTGIGTSDHHIKFKFKSNRERILEWAAEAVAHAKNLVEDVEFYAEDAGRTDNEYLARVCEAAIKAGATVLNIPDTTGYCLPDEYGAKIKYLVDNVRGIENVIISAHCHNDLGLATANAISAVMNGARQVECTVNGIGERAGNTSLEEVAMIIKQHPRLNVFNRINSKLLNPISRLVAERMGMMVQPNKAIVGSNAFAHSSGIHQDGVIKNRETYEIIDPVDVGVNESMIVLTARSGRAALAYRSHKLGYTLTKLELDKVYDVFLDYADRKKEVVDEDIHQIIDDAKIGHKLEA</sequence>
<dbReference type="InterPro" id="IPR050073">
    <property type="entry name" value="2-IPM_HCS-like"/>
</dbReference>
<keyword evidence="6 9" id="KW-0808">Transferase</keyword>
<dbReference type="Gene3D" id="1.10.238.260">
    <property type="match status" value="1"/>
</dbReference>
<proteinExistence type="inferred from homology"/>
<comment type="caution">
    <text evidence="11">The sequence shown here is derived from an EMBL/GenBank/DDBJ whole genome shotgun (WGS) entry which is preliminary data.</text>
</comment>
<dbReference type="InterPro" id="IPR000891">
    <property type="entry name" value="PYR_CT"/>
</dbReference>
<dbReference type="Pfam" id="PF00682">
    <property type="entry name" value="HMGL-like"/>
    <property type="match status" value="1"/>
</dbReference>
<evidence type="ECO:0000256" key="9">
    <source>
        <dbReference type="RuleBase" id="RU003523"/>
    </source>
</evidence>
<dbReference type="RefSeq" id="WP_377066863.1">
    <property type="nucleotide sequence ID" value="NZ_JBHSJJ010000012.1"/>
</dbReference>
<keyword evidence="12" id="KW-1185">Reference proteome</keyword>
<evidence type="ECO:0000256" key="2">
    <source>
        <dbReference type="ARBA" id="ARBA00009396"/>
    </source>
</evidence>
<organism evidence="11 12">
    <name type="scientific">Negadavirga shengliensis</name>
    <dbReference type="NCBI Taxonomy" id="1389218"/>
    <lineage>
        <taxon>Bacteria</taxon>
        <taxon>Pseudomonadati</taxon>
        <taxon>Bacteroidota</taxon>
        <taxon>Cytophagia</taxon>
        <taxon>Cytophagales</taxon>
        <taxon>Cyclobacteriaceae</taxon>
        <taxon>Negadavirga</taxon>
    </lineage>
</organism>
<dbReference type="PROSITE" id="PS00815">
    <property type="entry name" value="AIPM_HOMOCIT_SYNTH_1"/>
    <property type="match status" value="1"/>
</dbReference>
<evidence type="ECO:0000256" key="4">
    <source>
        <dbReference type="ARBA" id="ARBA00022430"/>
    </source>
</evidence>
<dbReference type="PANTHER" id="PTHR10277">
    <property type="entry name" value="HOMOCITRATE SYNTHASE-RELATED"/>
    <property type="match status" value="1"/>
</dbReference>
<dbReference type="PROSITE" id="PS50991">
    <property type="entry name" value="PYR_CT"/>
    <property type="match status" value="1"/>
</dbReference>
<keyword evidence="8" id="KW-0100">Branched-chain amino acid biosynthesis</keyword>
<evidence type="ECO:0000256" key="6">
    <source>
        <dbReference type="ARBA" id="ARBA00022679"/>
    </source>
</evidence>
<dbReference type="InterPro" id="IPR013785">
    <property type="entry name" value="Aldolase_TIM"/>
</dbReference>
<evidence type="ECO:0000313" key="12">
    <source>
        <dbReference type="Proteomes" id="UP001595818"/>
    </source>
</evidence>